<evidence type="ECO:0000313" key="3">
    <source>
        <dbReference type="Proteomes" id="UP000321393"/>
    </source>
</evidence>
<comment type="caution">
    <text evidence="2">The sequence shown here is derived from an EMBL/GenBank/DDBJ whole genome shotgun (WGS) entry which is preliminary data.</text>
</comment>
<dbReference type="Proteomes" id="UP000321393">
    <property type="component" value="Unassembled WGS sequence"/>
</dbReference>
<evidence type="ECO:0000313" key="1">
    <source>
        <dbReference type="EMBL" id="KAA0060291.1"/>
    </source>
</evidence>
<gene>
    <name evidence="2" type="ORF">E5676_scaffold318G00140</name>
    <name evidence="1" type="ORF">E6C27_scaffold22G00650</name>
</gene>
<name>A0A5D3DEC9_CUCMM</name>
<dbReference type="EMBL" id="SSTE01005668">
    <property type="protein sequence ID" value="KAA0060291.1"/>
    <property type="molecule type" value="Genomic_DNA"/>
</dbReference>
<protein>
    <submittedName>
        <fullName evidence="2">CACTA en-spm transposon protein</fullName>
    </submittedName>
</protein>
<dbReference type="OrthoDB" id="1921870at2759"/>
<proteinExistence type="predicted"/>
<evidence type="ECO:0000313" key="2">
    <source>
        <dbReference type="EMBL" id="TYK22041.1"/>
    </source>
</evidence>
<accession>A0A5D3DEC9</accession>
<sequence>MGMNDCHIKAEQATTNNIDEPCTMSSFPSSFDETDVMFLEFAKDLNNPTGWSSSVDDNSDESNEPISPHVVRFSQAIGVCVRKTFPVHCLRWANIGGEYIEVIKGDLQCFFVLDFKDQAMNRSNHETTRLLDRSNLTIIAAGQSRFYNENTSSLSNENQMLELQSQPTPDGFQPHSRDEICKTMLGRHQGFSKS</sequence>
<dbReference type="EMBL" id="SSTD01005234">
    <property type="protein sequence ID" value="TYK22041.1"/>
    <property type="molecule type" value="Genomic_DNA"/>
</dbReference>
<dbReference type="Proteomes" id="UP000321947">
    <property type="component" value="Unassembled WGS sequence"/>
</dbReference>
<evidence type="ECO:0000313" key="4">
    <source>
        <dbReference type="Proteomes" id="UP000321947"/>
    </source>
</evidence>
<reference evidence="3 4" key="1">
    <citation type="submission" date="2019-08" db="EMBL/GenBank/DDBJ databases">
        <title>Draft genome sequences of two oriental melons (Cucumis melo L. var makuwa).</title>
        <authorList>
            <person name="Kwon S.-Y."/>
        </authorList>
    </citation>
    <scope>NUCLEOTIDE SEQUENCE [LARGE SCALE GENOMIC DNA]</scope>
    <source>
        <strain evidence="4">cv. Chang Bougi</strain>
        <strain evidence="3">cv. SW 3</strain>
        <tissue evidence="2">Leaf</tissue>
    </source>
</reference>
<dbReference type="AlphaFoldDB" id="A0A5D3DEC9"/>
<organism evidence="2 4">
    <name type="scientific">Cucumis melo var. makuwa</name>
    <name type="common">Oriental melon</name>
    <dbReference type="NCBI Taxonomy" id="1194695"/>
    <lineage>
        <taxon>Eukaryota</taxon>
        <taxon>Viridiplantae</taxon>
        <taxon>Streptophyta</taxon>
        <taxon>Embryophyta</taxon>
        <taxon>Tracheophyta</taxon>
        <taxon>Spermatophyta</taxon>
        <taxon>Magnoliopsida</taxon>
        <taxon>eudicotyledons</taxon>
        <taxon>Gunneridae</taxon>
        <taxon>Pentapetalae</taxon>
        <taxon>rosids</taxon>
        <taxon>fabids</taxon>
        <taxon>Cucurbitales</taxon>
        <taxon>Cucurbitaceae</taxon>
        <taxon>Benincaseae</taxon>
        <taxon>Cucumis</taxon>
    </lineage>
</organism>